<proteinExistence type="predicted"/>
<dbReference type="InterPro" id="IPR021080">
    <property type="entry name" value="Minor_capsid_protein"/>
</dbReference>
<comment type="caution">
    <text evidence="1">The sequence shown here is derived from an EMBL/GenBank/DDBJ whole genome shotgun (WGS) entry which is preliminary data.</text>
</comment>
<protein>
    <submittedName>
        <fullName evidence="1">Minor capsid protein</fullName>
    </submittedName>
</protein>
<dbReference type="Proteomes" id="UP001280897">
    <property type="component" value="Unassembled WGS sequence"/>
</dbReference>
<dbReference type="AlphaFoldDB" id="A0AAW8YHV8"/>
<organism evidence="1 2">
    <name type="scientific">Pediococcus acidilactici</name>
    <dbReference type="NCBI Taxonomy" id="1254"/>
    <lineage>
        <taxon>Bacteria</taxon>
        <taxon>Bacillati</taxon>
        <taxon>Bacillota</taxon>
        <taxon>Bacilli</taxon>
        <taxon>Lactobacillales</taxon>
        <taxon>Lactobacillaceae</taxon>
        <taxon>Pediococcus</taxon>
        <taxon>Pediococcus acidilactici group</taxon>
    </lineage>
</organism>
<accession>A0AAW8YHV8</accession>
<dbReference type="EMBL" id="JAWJAV010000003">
    <property type="protein sequence ID" value="MDV2621162.1"/>
    <property type="molecule type" value="Genomic_DNA"/>
</dbReference>
<dbReference type="RefSeq" id="WP_032540555.1">
    <property type="nucleotide sequence ID" value="NZ_CP156997.1"/>
</dbReference>
<gene>
    <name evidence="1" type="ORF">R0G89_05380</name>
</gene>
<reference evidence="1" key="1">
    <citation type="journal article" date="2023" name="PeerJ">
        <title>Selection and evaluation of lactic acid bacteria from chicken feces in Thailand as potential probiotics.</title>
        <authorList>
            <person name="Khurajog B."/>
            <person name="Disastra Y."/>
            <person name="Lawwyne L.D."/>
            <person name="Sirichokchatchawan W."/>
            <person name="Niyomtham W."/>
            <person name="Yindee J."/>
            <person name="Hampson D.J."/>
            <person name="Prapasarakul N."/>
        </authorList>
    </citation>
    <scope>NUCLEOTIDE SEQUENCE</scope>
    <source>
        <strain evidence="1">BF9</strain>
    </source>
</reference>
<evidence type="ECO:0000313" key="1">
    <source>
        <dbReference type="EMBL" id="MDV2621162.1"/>
    </source>
</evidence>
<reference evidence="1" key="2">
    <citation type="submission" date="2023-10" db="EMBL/GenBank/DDBJ databases">
        <authorList>
            <person name="Khurajog B."/>
        </authorList>
    </citation>
    <scope>NUCLEOTIDE SEQUENCE</scope>
    <source>
        <strain evidence="1">BF9</strain>
    </source>
</reference>
<dbReference type="Pfam" id="PF11114">
    <property type="entry name" value="Minor_capsid_2"/>
    <property type="match status" value="1"/>
</dbReference>
<sequence length="114" mass="12842">MAFNVDLNLGEFNKIPDRFNNGEKLAVNQAMTEMQQFVPKRTNALRQSATLNVSGHSVVYHAPYAKAQFYGVINGHKVKHYTTPGTSRRWDLRVKGDSQKMGNIEKAFVEGSKL</sequence>
<name>A0AAW8YHV8_PEDAC</name>
<evidence type="ECO:0000313" key="2">
    <source>
        <dbReference type="Proteomes" id="UP001280897"/>
    </source>
</evidence>